<gene>
    <name evidence="1" type="ORF">JOC58_003609</name>
</gene>
<organism evidence="1 2">
    <name type="scientific">Paenibacillus hunanensis</name>
    <dbReference type="NCBI Taxonomy" id="539262"/>
    <lineage>
        <taxon>Bacteria</taxon>
        <taxon>Bacillati</taxon>
        <taxon>Bacillota</taxon>
        <taxon>Bacilli</taxon>
        <taxon>Bacillales</taxon>
        <taxon>Paenibacillaceae</taxon>
        <taxon>Paenibacillus</taxon>
    </lineage>
</organism>
<evidence type="ECO:0000313" key="2">
    <source>
        <dbReference type="Proteomes" id="UP001185028"/>
    </source>
</evidence>
<protein>
    <submittedName>
        <fullName evidence="1">Uncharacterized protein</fullName>
    </submittedName>
</protein>
<comment type="caution">
    <text evidence="1">The sequence shown here is derived from an EMBL/GenBank/DDBJ whole genome shotgun (WGS) entry which is preliminary data.</text>
</comment>
<name>A0ABU1J2H0_9BACL</name>
<reference evidence="1 2" key="1">
    <citation type="submission" date="2023-07" db="EMBL/GenBank/DDBJ databases">
        <title>Genomic Encyclopedia of Type Strains, Phase IV (KMG-IV): sequencing the most valuable type-strain genomes for metagenomic binning, comparative biology and taxonomic classification.</title>
        <authorList>
            <person name="Goeker M."/>
        </authorList>
    </citation>
    <scope>NUCLEOTIDE SEQUENCE [LARGE SCALE GENOMIC DNA]</scope>
    <source>
        <strain evidence="1 2">DSM 22170</strain>
    </source>
</reference>
<dbReference type="EMBL" id="JAVDQH010000017">
    <property type="protein sequence ID" value="MDR6245696.1"/>
    <property type="molecule type" value="Genomic_DNA"/>
</dbReference>
<dbReference type="Proteomes" id="UP001185028">
    <property type="component" value="Unassembled WGS sequence"/>
</dbReference>
<evidence type="ECO:0000313" key="1">
    <source>
        <dbReference type="EMBL" id="MDR6245696.1"/>
    </source>
</evidence>
<proteinExistence type="predicted"/>
<sequence length="80" mass="9071">MSQPAYAYIDRSVLHVFHVLADYEAACLHARGRVVEYKGAHEYGYPLLDGEPLIVYTETMKEKNKRSIPPYICAAIDALK</sequence>
<dbReference type="RefSeq" id="WP_188776428.1">
    <property type="nucleotide sequence ID" value="NZ_BMMB01000006.1"/>
</dbReference>
<accession>A0ABU1J2H0</accession>
<keyword evidence="2" id="KW-1185">Reference proteome</keyword>